<evidence type="ECO:0008006" key="10">
    <source>
        <dbReference type="Google" id="ProtNLM"/>
    </source>
</evidence>
<dbReference type="PANTHER" id="PTHR43038">
    <property type="entry name" value="ATP-BINDING CASSETTE, SUB-FAMILY H, MEMBER 1"/>
    <property type="match status" value="1"/>
</dbReference>
<feature type="transmembrane region" description="Helical" evidence="5">
    <location>
        <begin position="420"/>
        <end position="444"/>
    </location>
</feature>
<feature type="non-terminal residue" evidence="8">
    <location>
        <position position="1"/>
    </location>
</feature>
<evidence type="ECO:0000313" key="8">
    <source>
        <dbReference type="EMBL" id="KAF2897639.1"/>
    </source>
</evidence>
<comment type="caution">
    <text evidence="8">The sequence shown here is derived from an EMBL/GenBank/DDBJ whole genome shotgun (WGS) entry which is preliminary data.</text>
</comment>
<feature type="domain" description="ABC transporter" evidence="6">
    <location>
        <begin position="27"/>
        <end position="78"/>
    </location>
</feature>
<keyword evidence="3 5" id="KW-1133">Transmembrane helix</keyword>
<feature type="transmembrane region" description="Helical" evidence="5">
    <location>
        <begin position="237"/>
        <end position="259"/>
    </location>
</feature>
<name>A0A8K0D1Q5_IGNLU</name>
<evidence type="ECO:0000256" key="5">
    <source>
        <dbReference type="SAM" id="Phobius"/>
    </source>
</evidence>
<evidence type="ECO:0000256" key="4">
    <source>
        <dbReference type="ARBA" id="ARBA00023136"/>
    </source>
</evidence>
<dbReference type="Gene3D" id="3.40.50.300">
    <property type="entry name" value="P-loop containing nucleotide triphosphate hydrolases"/>
    <property type="match status" value="1"/>
</dbReference>
<feature type="domain" description="ABC-2 type transporter transmembrane" evidence="7">
    <location>
        <begin position="242"/>
        <end position="512"/>
    </location>
</feature>
<protein>
    <recommendedName>
        <fullName evidence="10">ABC transporter domain-containing protein</fullName>
    </recommendedName>
</protein>
<evidence type="ECO:0000256" key="1">
    <source>
        <dbReference type="ARBA" id="ARBA00004141"/>
    </source>
</evidence>
<evidence type="ECO:0000256" key="2">
    <source>
        <dbReference type="ARBA" id="ARBA00022692"/>
    </source>
</evidence>
<dbReference type="InterPro" id="IPR027417">
    <property type="entry name" value="P-loop_NTPase"/>
</dbReference>
<reference evidence="8" key="1">
    <citation type="submission" date="2019-08" db="EMBL/GenBank/DDBJ databases">
        <title>The genome of the North American firefly Photinus pyralis.</title>
        <authorList>
            <consortium name="Photinus pyralis genome working group"/>
            <person name="Fallon T.R."/>
            <person name="Sander Lower S.E."/>
            <person name="Weng J.-K."/>
        </authorList>
    </citation>
    <scope>NUCLEOTIDE SEQUENCE</scope>
    <source>
        <strain evidence="8">TRF0915ILg1</strain>
        <tissue evidence="8">Whole body</tissue>
    </source>
</reference>
<dbReference type="SUPFAM" id="SSF52540">
    <property type="entry name" value="P-loop containing nucleoside triphosphate hydrolases"/>
    <property type="match status" value="1"/>
</dbReference>
<evidence type="ECO:0000313" key="9">
    <source>
        <dbReference type="Proteomes" id="UP000801492"/>
    </source>
</evidence>
<keyword evidence="2 5" id="KW-0812">Transmembrane</keyword>
<sequence length="516" mass="58775">ATALYGDFTASETMYYYGWVAGMSNKKIKERFEVLKALLMLPDTKQLVKDFSGGQQRRVSLAVALLHEPELLILDEPTVGVDPVVRETIWEHLLKIISERNVTIIITTHYIEESRRANTVGLMRNGKFLAEEPPESLIARYNAETLEEVFLKLSIKQNIDYSTNKTQGIVNKVIVSIDSNNIQEEYMQSDTNGQIYLPDVPPETKYVSKLSDYYPSINKKHMKALIWKSILWIMRNLPAVCLVITMPVLQISIICLAIGHDPVDLRVAVTNYETNNTVACNQTVTCYSNQLSCIYLGYLERRALNLIYFDSEDDARESVLRGKNYASLVVRHNYSAALRNRIENWQRTKPWDMTSSEIDVFRDLSNKHIATQLKIYLFDTFQTFVQEFAESCDIDRRVLKLPIMLKTPVYGTKYPNFTAYVIPGMLIIITFFLAVASTAVGMLIERNEGSFERTFVIGISEVELLAAHAIVQFFITICQTIVLLICTFLVFNMTQNGSLVLVVVHILLTGLLGMCY</sequence>
<organism evidence="8 9">
    <name type="scientific">Ignelater luminosus</name>
    <name type="common">Cucubano</name>
    <name type="synonym">Pyrophorus luminosus</name>
    <dbReference type="NCBI Taxonomy" id="2038154"/>
    <lineage>
        <taxon>Eukaryota</taxon>
        <taxon>Metazoa</taxon>
        <taxon>Ecdysozoa</taxon>
        <taxon>Arthropoda</taxon>
        <taxon>Hexapoda</taxon>
        <taxon>Insecta</taxon>
        <taxon>Pterygota</taxon>
        <taxon>Neoptera</taxon>
        <taxon>Endopterygota</taxon>
        <taxon>Coleoptera</taxon>
        <taxon>Polyphaga</taxon>
        <taxon>Elateriformia</taxon>
        <taxon>Elateroidea</taxon>
        <taxon>Elateridae</taxon>
        <taxon>Agrypninae</taxon>
        <taxon>Pyrophorini</taxon>
        <taxon>Ignelater</taxon>
    </lineage>
</organism>
<dbReference type="PANTHER" id="PTHR43038:SF5">
    <property type="entry name" value="RE14039P"/>
    <property type="match status" value="1"/>
</dbReference>
<evidence type="ECO:0000259" key="7">
    <source>
        <dbReference type="Pfam" id="PF12698"/>
    </source>
</evidence>
<dbReference type="Proteomes" id="UP000801492">
    <property type="component" value="Unassembled WGS sequence"/>
</dbReference>
<dbReference type="EMBL" id="VTPC01004000">
    <property type="protein sequence ID" value="KAF2897639.1"/>
    <property type="molecule type" value="Genomic_DNA"/>
</dbReference>
<dbReference type="GO" id="GO:0140359">
    <property type="term" value="F:ABC-type transporter activity"/>
    <property type="evidence" value="ECO:0007669"/>
    <property type="project" value="InterPro"/>
</dbReference>
<dbReference type="InterPro" id="IPR003439">
    <property type="entry name" value="ABC_transporter-like_ATP-bd"/>
</dbReference>
<evidence type="ECO:0000256" key="3">
    <source>
        <dbReference type="ARBA" id="ARBA00022989"/>
    </source>
</evidence>
<proteinExistence type="predicted"/>
<feature type="non-terminal residue" evidence="8">
    <location>
        <position position="516"/>
    </location>
</feature>
<evidence type="ECO:0000259" key="6">
    <source>
        <dbReference type="Pfam" id="PF00005"/>
    </source>
</evidence>
<dbReference type="GO" id="GO:0005524">
    <property type="term" value="F:ATP binding"/>
    <property type="evidence" value="ECO:0007669"/>
    <property type="project" value="InterPro"/>
</dbReference>
<comment type="subcellular location">
    <subcellularLocation>
        <location evidence="1">Membrane</location>
        <topology evidence="1">Multi-pass membrane protein</topology>
    </subcellularLocation>
</comment>
<feature type="transmembrane region" description="Helical" evidence="5">
    <location>
        <begin position="465"/>
        <end position="491"/>
    </location>
</feature>
<accession>A0A8K0D1Q5</accession>
<keyword evidence="4 5" id="KW-0472">Membrane</keyword>
<dbReference type="GO" id="GO:0016887">
    <property type="term" value="F:ATP hydrolysis activity"/>
    <property type="evidence" value="ECO:0007669"/>
    <property type="project" value="InterPro"/>
</dbReference>
<dbReference type="GO" id="GO:0016020">
    <property type="term" value="C:membrane"/>
    <property type="evidence" value="ECO:0007669"/>
    <property type="project" value="UniProtKB-SubCell"/>
</dbReference>
<keyword evidence="9" id="KW-1185">Reference proteome</keyword>
<dbReference type="InterPro" id="IPR013525">
    <property type="entry name" value="ABC2_TM"/>
</dbReference>
<dbReference type="Pfam" id="PF00005">
    <property type="entry name" value="ABC_tran"/>
    <property type="match status" value="1"/>
</dbReference>
<gene>
    <name evidence="8" type="ORF">ILUMI_08551</name>
</gene>
<dbReference type="OrthoDB" id="10255969at2759"/>
<feature type="transmembrane region" description="Helical" evidence="5">
    <location>
        <begin position="497"/>
        <end position="515"/>
    </location>
</feature>
<dbReference type="Pfam" id="PF12698">
    <property type="entry name" value="ABC2_membrane_3"/>
    <property type="match status" value="1"/>
</dbReference>
<dbReference type="AlphaFoldDB" id="A0A8K0D1Q5"/>